<gene>
    <name evidence="1" type="ORF">CMMCAS07_18790</name>
</gene>
<proteinExistence type="predicted"/>
<keyword evidence="2" id="KW-1185">Reference proteome</keyword>
<dbReference type="AlphaFoldDB" id="A0A251XEI5"/>
<protein>
    <submittedName>
        <fullName evidence="1">Uncharacterized protein</fullName>
    </submittedName>
</protein>
<sequence>MRPGNVASKRPSSPTTCVIGVWPVTAMSTDPRGSALPLTVTSTAFPPAGTWKSCPSVGASMTTATAGATTEKVTVAVPEATPPMDWVAVAVYVPTGRSANSTS</sequence>
<comment type="caution">
    <text evidence="1">The sequence shown here is derived from an EMBL/GenBank/DDBJ whole genome shotgun (WGS) entry which is preliminary data.</text>
</comment>
<reference evidence="1 2" key="1">
    <citation type="submission" date="2016-08" db="EMBL/GenBank/DDBJ databases">
        <title>Genome sequence of Clavibacter michiganensis subsp. michiganensis strain CASJ007.</title>
        <authorList>
            <person name="Thapa S.P."/>
            <person name="Coaker G."/>
        </authorList>
    </citation>
    <scope>NUCLEOTIDE SEQUENCE [LARGE SCALE GENOMIC DNA]</scope>
    <source>
        <strain evidence="1">CASJ007</strain>
    </source>
</reference>
<dbReference type="EMBL" id="MDHH01000008">
    <property type="protein sequence ID" value="OUE00450.1"/>
    <property type="molecule type" value="Genomic_DNA"/>
</dbReference>
<dbReference type="Proteomes" id="UP000195062">
    <property type="component" value="Unassembled WGS sequence"/>
</dbReference>
<evidence type="ECO:0000313" key="1">
    <source>
        <dbReference type="EMBL" id="OUE00450.1"/>
    </source>
</evidence>
<evidence type="ECO:0000313" key="2">
    <source>
        <dbReference type="Proteomes" id="UP000195062"/>
    </source>
</evidence>
<accession>A0A251XEI5</accession>
<organism evidence="1 2">
    <name type="scientific">Clavibacter michiganensis subsp. michiganensis</name>
    <dbReference type="NCBI Taxonomy" id="33013"/>
    <lineage>
        <taxon>Bacteria</taxon>
        <taxon>Bacillati</taxon>
        <taxon>Actinomycetota</taxon>
        <taxon>Actinomycetes</taxon>
        <taxon>Micrococcales</taxon>
        <taxon>Microbacteriaceae</taxon>
        <taxon>Clavibacter</taxon>
    </lineage>
</organism>
<name>A0A251XEI5_CLAMM</name>